<evidence type="ECO:0000313" key="3">
    <source>
        <dbReference type="Proteomes" id="UP000240739"/>
    </source>
</evidence>
<protein>
    <submittedName>
        <fullName evidence="2">Alpha/beta hydrolase</fullName>
    </submittedName>
</protein>
<dbReference type="OrthoDB" id="495620at2"/>
<dbReference type="InterPro" id="IPR029058">
    <property type="entry name" value="AB_hydrolase_fold"/>
</dbReference>
<evidence type="ECO:0000259" key="1">
    <source>
        <dbReference type="Pfam" id="PF00561"/>
    </source>
</evidence>
<dbReference type="Gene3D" id="3.40.50.1820">
    <property type="entry name" value="alpha/beta hydrolase"/>
    <property type="match status" value="1"/>
</dbReference>
<dbReference type="GO" id="GO:0046503">
    <property type="term" value="P:glycerolipid catabolic process"/>
    <property type="evidence" value="ECO:0007669"/>
    <property type="project" value="TreeGrafter"/>
</dbReference>
<dbReference type="PANTHER" id="PTHR43433:SF5">
    <property type="entry name" value="AB HYDROLASE-1 DOMAIN-CONTAINING PROTEIN"/>
    <property type="match status" value="1"/>
</dbReference>
<reference evidence="2 3" key="1">
    <citation type="submission" date="2018-03" db="EMBL/GenBank/DDBJ databases">
        <title>Aquarubrobacter algicola gen. nov., sp. nov., a novel actinobacterium isolated from shallow eutrophic lake during the end of cyanobacterial harmful algal blooms.</title>
        <authorList>
            <person name="Chun S.J."/>
        </authorList>
    </citation>
    <scope>NUCLEOTIDE SEQUENCE [LARGE SCALE GENOMIC DNA]</scope>
    <source>
        <strain evidence="2 3">Seoho-28</strain>
    </source>
</reference>
<proteinExistence type="predicted"/>
<name>A0A2T4UCV0_9ACTN</name>
<dbReference type="GO" id="GO:0004806">
    <property type="term" value="F:triacylglycerol lipase activity"/>
    <property type="evidence" value="ECO:0007669"/>
    <property type="project" value="TreeGrafter"/>
</dbReference>
<dbReference type="InterPro" id="IPR050471">
    <property type="entry name" value="AB_hydrolase"/>
</dbReference>
<dbReference type="Proteomes" id="UP000240739">
    <property type="component" value="Unassembled WGS sequence"/>
</dbReference>
<organism evidence="2 3">
    <name type="scientific">Paraconexibacter algicola</name>
    <dbReference type="NCBI Taxonomy" id="2133960"/>
    <lineage>
        <taxon>Bacteria</taxon>
        <taxon>Bacillati</taxon>
        <taxon>Actinomycetota</taxon>
        <taxon>Thermoleophilia</taxon>
        <taxon>Solirubrobacterales</taxon>
        <taxon>Paraconexibacteraceae</taxon>
        <taxon>Paraconexibacter</taxon>
    </lineage>
</organism>
<gene>
    <name evidence="2" type="ORF">C7Y72_20900</name>
</gene>
<keyword evidence="3" id="KW-1185">Reference proteome</keyword>
<dbReference type="InterPro" id="IPR000073">
    <property type="entry name" value="AB_hydrolase_1"/>
</dbReference>
<evidence type="ECO:0000313" key="2">
    <source>
        <dbReference type="EMBL" id="PTL55032.1"/>
    </source>
</evidence>
<sequence length="268" mass="28133">MPGPDLHVVSAGDGPAVVLLHGLTATHRYVVHGSRALERGGFRVVAYDARGHGASDPAPSPDAYTYPLLAEDLGRVMDEAGLDRAVLAGASMGAHTALRFALDHPDRVAGLVLITPAHDGAAPEASRTKDLARWDRLSEGLRSGGVEGFVAAYGDPGVKPEWRETVLKVLEQRLSRHEHPDALADALRAVPRSAPFDTLADLGWIGAPTVVVGDQDSADPGHPLAVAIAYADTIPGAELVVEEEGESPIAWSGGRLSKVIADLARTVR</sequence>
<dbReference type="SUPFAM" id="SSF53474">
    <property type="entry name" value="alpha/beta-Hydrolases"/>
    <property type="match status" value="1"/>
</dbReference>
<dbReference type="AlphaFoldDB" id="A0A2T4UCV0"/>
<dbReference type="Pfam" id="PF00561">
    <property type="entry name" value="Abhydrolase_1"/>
    <property type="match status" value="1"/>
</dbReference>
<dbReference type="EMBL" id="PYYB01000004">
    <property type="protein sequence ID" value="PTL55032.1"/>
    <property type="molecule type" value="Genomic_DNA"/>
</dbReference>
<dbReference type="PANTHER" id="PTHR43433">
    <property type="entry name" value="HYDROLASE, ALPHA/BETA FOLD FAMILY PROTEIN"/>
    <property type="match status" value="1"/>
</dbReference>
<comment type="caution">
    <text evidence="2">The sequence shown here is derived from an EMBL/GenBank/DDBJ whole genome shotgun (WGS) entry which is preliminary data.</text>
</comment>
<feature type="domain" description="AB hydrolase-1" evidence="1">
    <location>
        <begin position="15"/>
        <end position="125"/>
    </location>
</feature>
<keyword evidence="2" id="KW-0378">Hydrolase</keyword>
<dbReference type="RefSeq" id="WP_107571133.1">
    <property type="nucleotide sequence ID" value="NZ_PYYB01000004.1"/>
</dbReference>
<accession>A0A2T4UCV0</accession>
<dbReference type="PRINTS" id="PR00111">
    <property type="entry name" value="ABHYDROLASE"/>
</dbReference>